<organism evidence="1 2">
    <name type="scientific">Dreissena polymorpha</name>
    <name type="common">Zebra mussel</name>
    <name type="synonym">Mytilus polymorpha</name>
    <dbReference type="NCBI Taxonomy" id="45954"/>
    <lineage>
        <taxon>Eukaryota</taxon>
        <taxon>Metazoa</taxon>
        <taxon>Spiralia</taxon>
        <taxon>Lophotrochozoa</taxon>
        <taxon>Mollusca</taxon>
        <taxon>Bivalvia</taxon>
        <taxon>Autobranchia</taxon>
        <taxon>Heteroconchia</taxon>
        <taxon>Euheterodonta</taxon>
        <taxon>Imparidentia</taxon>
        <taxon>Neoheterodontei</taxon>
        <taxon>Myida</taxon>
        <taxon>Dreissenoidea</taxon>
        <taxon>Dreissenidae</taxon>
        <taxon>Dreissena</taxon>
    </lineage>
</organism>
<name>A0A9D4LJ64_DREPO</name>
<proteinExistence type="predicted"/>
<keyword evidence="2" id="KW-1185">Reference proteome</keyword>
<dbReference type="AlphaFoldDB" id="A0A9D4LJ64"/>
<sequence length="82" mass="9076">MVMKSFIKCGISNSLDGVQDDELFGDLVETANGKADACESEGVKSEFDECEDDNGVYDDGVNEREFLELFGNDDNDEEFDGF</sequence>
<accession>A0A9D4LJ64</accession>
<dbReference type="Proteomes" id="UP000828390">
    <property type="component" value="Unassembled WGS sequence"/>
</dbReference>
<gene>
    <name evidence="1" type="ORF">DPMN_102505</name>
</gene>
<comment type="caution">
    <text evidence="1">The sequence shown here is derived from an EMBL/GenBank/DDBJ whole genome shotgun (WGS) entry which is preliminary data.</text>
</comment>
<evidence type="ECO:0000313" key="2">
    <source>
        <dbReference type="Proteomes" id="UP000828390"/>
    </source>
</evidence>
<reference evidence="1" key="1">
    <citation type="journal article" date="2019" name="bioRxiv">
        <title>The Genome of the Zebra Mussel, Dreissena polymorpha: A Resource for Invasive Species Research.</title>
        <authorList>
            <person name="McCartney M.A."/>
            <person name="Auch B."/>
            <person name="Kono T."/>
            <person name="Mallez S."/>
            <person name="Zhang Y."/>
            <person name="Obille A."/>
            <person name="Becker A."/>
            <person name="Abrahante J.E."/>
            <person name="Garbe J."/>
            <person name="Badalamenti J.P."/>
            <person name="Herman A."/>
            <person name="Mangelson H."/>
            <person name="Liachko I."/>
            <person name="Sullivan S."/>
            <person name="Sone E.D."/>
            <person name="Koren S."/>
            <person name="Silverstein K.A.T."/>
            <person name="Beckman K.B."/>
            <person name="Gohl D.M."/>
        </authorList>
    </citation>
    <scope>NUCLEOTIDE SEQUENCE</scope>
    <source>
        <strain evidence="1">Duluth1</strain>
        <tissue evidence="1">Whole animal</tissue>
    </source>
</reference>
<protein>
    <submittedName>
        <fullName evidence="1">Uncharacterized protein</fullName>
    </submittedName>
</protein>
<reference evidence="1" key="2">
    <citation type="submission" date="2020-11" db="EMBL/GenBank/DDBJ databases">
        <authorList>
            <person name="McCartney M.A."/>
            <person name="Auch B."/>
            <person name="Kono T."/>
            <person name="Mallez S."/>
            <person name="Becker A."/>
            <person name="Gohl D.M."/>
            <person name="Silverstein K.A.T."/>
            <person name="Koren S."/>
            <person name="Bechman K.B."/>
            <person name="Herman A."/>
            <person name="Abrahante J.E."/>
            <person name="Garbe J."/>
        </authorList>
    </citation>
    <scope>NUCLEOTIDE SEQUENCE</scope>
    <source>
        <strain evidence="1">Duluth1</strain>
        <tissue evidence="1">Whole animal</tissue>
    </source>
</reference>
<evidence type="ECO:0000313" key="1">
    <source>
        <dbReference type="EMBL" id="KAH3859685.1"/>
    </source>
</evidence>
<dbReference type="EMBL" id="JAIWYP010000003">
    <property type="protein sequence ID" value="KAH3859685.1"/>
    <property type="molecule type" value="Genomic_DNA"/>
</dbReference>